<feature type="compositionally biased region" description="Polar residues" evidence="1">
    <location>
        <begin position="1"/>
        <end position="18"/>
    </location>
</feature>
<dbReference type="RefSeq" id="WP_156331741.1">
    <property type="nucleotide sequence ID" value="NZ_CP159837.1"/>
</dbReference>
<feature type="region of interest" description="Disordered" evidence="1">
    <location>
        <begin position="1"/>
        <end position="30"/>
    </location>
</feature>
<dbReference type="AlphaFoldDB" id="A0AAU8JCL4"/>
<evidence type="ECO:0000313" key="2">
    <source>
        <dbReference type="EMBL" id="XCM36939.1"/>
    </source>
</evidence>
<organism evidence="2">
    <name type="scientific">Planktothricoides raciborskii GIHE-MW2</name>
    <dbReference type="NCBI Taxonomy" id="2792601"/>
    <lineage>
        <taxon>Bacteria</taxon>
        <taxon>Bacillati</taxon>
        <taxon>Cyanobacteriota</taxon>
        <taxon>Cyanophyceae</taxon>
        <taxon>Oscillatoriophycideae</taxon>
        <taxon>Oscillatoriales</taxon>
        <taxon>Oscillatoriaceae</taxon>
        <taxon>Planktothricoides</taxon>
    </lineage>
</organism>
<protein>
    <submittedName>
        <fullName evidence="2">Uncharacterized protein</fullName>
    </submittedName>
</protein>
<accession>A0AAU8JCL4</accession>
<name>A0AAU8JCL4_9CYAN</name>
<evidence type="ECO:0000256" key="1">
    <source>
        <dbReference type="SAM" id="MobiDB-lite"/>
    </source>
</evidence>
<reference evidence="2" key="1">
    <citation type="submission" date="2024-07" db="EMBL/GenBank/DDBJ databases">
        <authorList>
            <person name="Kim Y.J."/>
            <person name="Jeong J.Y."/>
        </authorList>
    </citation>
    <scope>NUCLEOTIDE SEQUENCE</scope>
    <source>
        <strain evidence="2">GIHE-MW2</strain>
    </source>
</reference>
<sequence>MSTVVLSSRETSPTVSTPQHRHGSGHGAEGDRLIHLMRSVYQADHQVKLLHLHVEADTLLHQLQAALKQRQN</sequence>
<proteinExistence type="predicted"/>
<dbReference type="EMBL" id="CP159837">
    <property type="protein sequence ID" value="XCM36939.1"/>
    <property type="molecule type" value="Genomic_DNA"/>
</dbReference>
<gene>
    <name evidence="2" type="ORF">ABWT76_005737</name>
</gene>